<dbReference type="STRING" id="1497020.DO97_05140"/>
<dbReference type="AlphaFoldDB" id="A0A098TKA9"/>
<dbReference type="EMBL" id="JJML01000019">
    <property type="protein sequence ID" value="KGF72734.1"/>
    <property type="molecule type" value="Genomic_DNA"/>
</dbReference>
<dbReference type="Pfam" id="PF11165">
    <property type="entry name" value="DUF2949"/>
    <property type="match status" value="1"/>
</dbReference>
<dbReference type="InterPro" id="IPR021336">
    <property type="entry name" value="DUF2949"/>
</dbReference>
<evidence type="ECO:0000313" key="2">
    <source>
        <dbReference type="Proteomes" id="UP000030170"/>
    </source>
</evidence>
<keyword evidence="2" id="KW-1185">Reference proteome</keyword>
<protein>
    <recommendedName>
        <fullName evidence="3">DUF2949 domain-containing protein</fullName>
    </recommendedName>
</protein>
<dbReference type="OrthoDB" id="433602at2"/>
<comment type="caution">
    <text evidence="1">The sequence shown here is derived from an EMBL/GenBank/DDBJ whole genome shotgun (WGS) entry which is preliminary data.</text>
</comment>
<reference evidence="1 2" key="1">
    <citation type="journal article" date="2014" name="Mol. Ecol.">
        <title>Evolution of Synechococcus.</title>
        <authorList>
            <person name="Dvorak P."/>
            <person name="Casamatta D."/>
            <person name="Hasler P."/>
            <person name="Poulickova A."/>
            <person name="Ondrej V."/>
            <person name="Sanges R."/>
        </authorList>
    </citation>
    <scope>NUCLEOTIDE SEQUENCE [LARGE SCALE GENOMIC DNA]</scope>
    <source>
        <strain evidence="1 2">CAUP A 1101</strain>
    </source>
</reference>
<gene>
    <name evidence="1" type="ORF">DO97_05140</name>
</gene>
<dbReference type="RefSeq" id="WP_036532960.1">
    <property type="nucleotide sequence ID" value="NZ_JJML01000019.1"/>
</dbReference>
<accession>A0A098TKA9</accession>
<name>A0A098TKA9_9CYAN</name>
<organism evidence="1 2">
    <name type="scientific">Neosynechococcus sphagnicola sy1</name>
    <dbReference type="NCBI Taxonomy" id="1497020"/>
    <lineage>
        <taxon>Bacteria</taxon>
        <taxon>Bacillati</taxon>
        <taxon>Cyanobacteriota</taxon>
        <taxon>Cyanophyceae</taxon>
        <taxon>Neosynechococcales</taxon>
        <taxon>Neosynechococcaceae</taxon>
        <taxon>Neosynechococcus</taxon>
    </lineage>
</organism>
<dbReference type="Proteomes" id="UP000030170">
    <property type="component" value="Unassembled WGS sequence"/>
</dbReference>
<sequence>METSLQTRLICFLEQEMAVPPGAIAIALRQQEVFPSLIPLILWQYGLITLDQLDRVFDWLEAVQV</sequence>
<evidence type="ECO:0008006" key="3">
    <source>
        <dbReference type="Google" id="ProtNLM"/>
    </source>
</evidence>
<evidence type="ECO:0000313" key="1">
    <source>
        <dbReference type="EMBL" id="KGF72734.1"/>
    </source>
</evidence>
<proteinExistence type="predicted"/>